<reference evidence="2 3" key="1">
    <citation type="journal article" date="2012" name="J. Bacteriol.">
        <title>Draft Genome Sequence of an Ammonia-Oxidizing Archaeon, "Candidatus Nitrosopumilus sediminis" AR2, from Svalbard in the Arctic Circle.</title>
        <authorList>
            <person name="Park S.J."/>
            <person name="Kim J.G."/>
            <person name="Jung M.Y."/>
            <person name="Kim S.J."/>
            <person name="Cha I.T."/>
            <person name="Ghai R."/>
            <person name="Martin-Cuadrado A.B."/>
            <person name="Rodriguez-Valera F."/>
            <person name="Rhee S.K."/>
        </authorList>
    </citation>
    <scope>NUCLEOTIDE SEQUENCE [LARGE SCALE GENOMIC DNA]</scope>
    <source>
        <strain evidence="2 3">AR2</strain>
    </source>
</reference>
<keyword evidence="3" id="KW-1185">Reference proteome</keyword>
<dbReference type="EMBL" id="CP003843">
    <property type="protein sequence ID" value="AFS81908.1"/>
    <property type="molecule type" value="Genomic_DNA"/>
</dbReference>
<evidence type="ECO:0000313" key="3">
    <source>
        <dbReference type="Proteomes" id="UP000006100"/>
    </source>
</evidence>
<dbReference type="Proteomes" id="UP000006100">
    <property type="component" value="Chromosome"/>
</dbReference>
<keyword evidence="1" id="KW-0472">Membrane</keyword>
<dbReference type="STRING" id="1229909.NSED_00480"/>
<feature type="transmembrane region" description="Helical" evidence="1">
    <location>
        <begin position="56"/>
        <end position="77"/>
    </location>
</feature>
<keyword evidence="1" id="KW-1133">Transmembrane helix</keyword>
<dbReference type="PATRIC" id="fig|1229909.8.peg.102"/>
<dbReference type="KEGG" id="nir:NSED_00480"/>
<evidence type="ECO:0000256" key="1">
    <source>
        <dbReference type="SAM" id="Phobius"/>
    </source>
</evidence>
<accession>K0B737</accession>
<proteinExistence type="predicted"/>
<sequence>MLVIITPPDQTPVSNGSGVIGCIPGILTVSEAKISAGNITEMKLISTIDMENKNTIHGIMVLFVLESVILPSIKIIFM</sequence>
<dbReference type="HOGENOM" id="CLU_2613418_0_0_2"/>
<name>K0B737_9ARCH</name>
<protein>
    <submittedName>
        <fullName evidence="2">Uncharacterized protein</fullName>
    </submittedName>
</protein>
<dbReference type="AlphaFoldDB" id="K0B737"/>
<keyword evidence="1" id="KW-0812">Transmembrane</keyword>
<evidence type="ECO:0000313" key="2">
    <source>
        <dbReference type="EMBL" id="AFS81908.1"/>
    </source>
</evidence>
<gene>
    <name evidence="2" type="ORF">NSED_00480</name>
</gene>
<organism evidence="2 3">
    <name type="scientific">Candidatus Nitrosopumilus sediminis</name>
    <dbReference type="NCBI Taxonomy" id="1229909"/>
    <lineage>
        <taxon>Archaea</taxon>
        <taxon>Nitrososphaerota</taxon>
        <taxon>Nitrososphaeria</taxon>
        <taxon>Nitrosopumilales</taxon>
        <taxon>Nitrosopumilaceae</taxon>
        <taxon>Nitrosopumilus</taxon>
    </lineage>
</organism>